<dbReference type="EMBL" id="ML178815">
    <property type="protein sequence ID" value="TFL06406.1"/>
    <property type="molecule type" value="Genomic_DNA"/>
</dbReference>
<dbReference type="PANTHER" id="PTHR24123">
    <property type="entry name" value="ANKYRIN REPEAT-CONTAINING"/>
    <property type="match status" value="1"/>
</dbReference>
<evidence type="ECO:0000256" key="1">
    <source>
        <dbReference type="ARBA" id="ARBA00022723"/>
    </source>
</evidence>
<feature type="region of interest" description="Disordered" evidence="8">
    <location>
        <begin position="234"/>
        <end position="258"/>
    </location>
</feature>
<dbReference type="Pfam" id="PF14608">
    <property type="entry name" value="zf-CCCH_2"/>
    <property type="match status" value="1"/>
</dbReference>
<dbReference type="Gene3D" id="1.25.40.20">
    <property type="entry name" value="Ankyrin repeat-containing domain"/>
    <property type="match status" value="1"/>
</dbReference>
<feature type="region of interest" description="Disordered" evidence="8">
    <location>
        <begin position="287"/>
        <end position="312"/>
    </location>
</feature>
<accession>A0A5C3QWM5</accession>
<evidence type="ECO:0000256" key="6">
    <source>
        <dbReference type="PROSITE-ProRule" id="PRU00023"/>
    </source>
</evidence>
<feature type="domain" description="C3H1-type" evidence="9">
    <location>
        <begin position="371"/>
        <end position="398"/>
    </location>
</feature>
<keyword evidence="1 7" id="KW-0479">Metal-binding</keyword>
<proteinExistence type="predicted"/>
<name>A0A5C3QWM5_9AGAR</name>
<feature type="zinc finger region" description="C3H1-type" evidence="7">
    <location>
        <begin position="161"/>
        <end position="186"/>
    </location>
</feature>
<keyword evidence="3 7" id="KW-0863">Zinc-finger</keyword>
<feature type="domain" description="C3H1-type" evidence="9">
    <location>
        <begin position="161"/>
        <end position="186"/>
    </location>
</feature>
<sequence length="556" mass="59315">MVSPLWNAASEGDAATVNRLLSDGSSGDIEIKNEEGATPLFQAVSKGHVEVVRALLAQGASIYNCPQLAQPEQVISHPEILDMLRNAGGAQYPSQSSATYENGADGLGSPYHPHPNGHPYFPTLNGPSFDESPYYPLQNGQSHLGEQSPTGGFGHLPPPDIARMIPCRYFPACRYGPTCMFAHPQQAPYYPPSMPPPGQYSPGYDPRAPPFNPGYYGVPQPSYPHANGVVSPMSPPFSPSHTPQHPGMVHTRSGSEVSPAPFSPNHMHPVPFSPVPPISPSGYPLLGPHMGAPPPVHGPPHSGPQSPSVYSPPSYPTRTNGMHAFAPNGFSEPNGLPAVHGPHGEGAHRGPIYRDGSGHARRGGFRRAFVDKRKPPCIFFPSGKCKNGDDCRFLHVSHDNHPTHQHGFFPGRGRRGGFAHANGVSHVADKLAEMTVRSTEQPQRAPLENTHSRGRSIGTNHVKPVQPQVNGVKSHDKRLGFKAQRVPRADEFPALAGSSTPRNRSPGSTGSVNGSAPTAAQILQRPAPQRGDSAAQTREPSPEPAIQPTKELSVSA</sequence>
<evidence type="ECO:0000259" key="9">
    <source>
        <dbReference type="PROSITE" id="PS50103"/>
    </source>
</evidence>
<reference evidence="10 11" key="1">
    <citation type="journal article" date="2019" name="Nat. Ecol. Evol.">
        <title>Megaphylogeny resolves global patterns of mushroom evolution.</title>
        <authorList>
            <person name="Varga T."/>
            <person name="Krizsan K."/>
            <person name="Foldi C."/>
            <person name="Dima B."/>
            <person name="Sanchez-Garcia M."/>
            <person name="Sanchez-Ramirez S."/>
            <person name="Szollosi G.J."/>
            <person name="Szarkandi J.G."/>
            <person name="Papp V."/>
            <person name="Albert L."/>
            <person name="Andreopoulos W."/>
            <person name="Angelini C."/>
            <person name="Antonin V."/>
            <person name="Barry K.W."/>
            <person name="Bougher N.L."/>
            <person name="Buchanan P."/>
            <person name="Buyck B."/>
            <person name="Bense V."/>
            <person name="Catcheside P."/>
            <person name="Chovatia M."/>
            <person name="Cooper J."/>
            <person name="Damon W."/>
            <person name="Desjardin D."/>
            <person name="Finy P."/>
            <person name="Geml J."/>
            <person name="Haridas S."/>
            <person name="Hughes K."/>
            <person name="Justo A."/>
            <person name="Karasinski D."/>
            <person name="Kautmanova I."/>
            <person name="Kiss B."/>
            <person name="Kocsube S."/>
            <person name="Kotiranta H."/>
            <person name="LaButti K.M."/>
            <person name="Lechner B.E."/>
            <person name="Liimatainen K."/>
            <person name="Lipzen A."/>
            <person name="Lukacs Z."/>
            <person name="Mihaltcheva S."/>
            <person name="Morgado L.N."/>
            <person name="Niskanen T."/>
            <person name="Noordeloos M.E."/>
            <person name="Ohm R.A."/>
            <person name="Ortiz-Santana B."/>
            <person name="Ovrebo C."/>
            <person name="Racz N."/>
            <person name="Riley R."/>
            <person name="Savchenko A."/>
            <person name="Shiryaev A."/>
            <person name="Soop K."/>
            <person name="Spirin V."/>
            <person name="Szebenyi C."/>
            <person name="Tomsovsky M."/>
            <person name="Tulloss R.E."/>
            <person name="Uehling J."/>
            <person name="Grigoriev I.V."/>
            <person name="Vagvolgyi C."/>
            <person name="Papp T."/>
            <person name="Martin F.M."/>
            <person name="Miettinen O."/>
            <person name="Hibbett D.S."/>
            <person name="Nagy L.G."/>
        </authorList>
    </citation>
    <scope>NUCLEOTIDE SEQUENCE [LARGE SCALE GENOMIC DNA]</scope>
    <source>
        <strain evidence="10 11">CBS 309.79</strain>
    </source>
</reference>
<feature type="compositionally biased region" description="Polar residues" evidence="8">
    <location>
        <begin position="497"/>
        <end position="518"/>
    </location>
</feature>
<dbReference type="InterPro" id="IPR002110">
    <property type="entry name" value="Ankyrin_rpt"/>
</dbReference>
<dbReference type="Gene3D" id="4.10.1000.10">
    <property type="entry name" value="Zinc finger, CCCH-type"/>
    <property type="match status" value="1"/>
</dbReference>
<dbReference type="InterPro" id="IPR036770">
    <property type="entry name" value="Ankyrin_rpt-contain_sf"/>
</dbReference>
<dbReference type="Pfam" id="PF12796">
    <property type="entry name" value="Ank_2"/>
    <property type="match status" value="1"/>
</dbReference>
<dbReference type="PROSITE" id="PS50088">
    <property type="entry name" value="ANK_REPEAT"/>
    <property type="match status" value="1"/>
</dbReference>
<evidence type="ECO:0000256" key="8">
    <source>
        <dbReference type="SAM" id="MobiDB-lite"/>
    </source>
</evidence>
<dbReference type="InterPro" id="IPR051165">
    <property type="entry name" value="Multifunctional_ANK_Repeat"/>
</dbReference>
<feature type="compositionally biased region" description="Pro residues" evidence="8">
    <location>
        <begin position="291"/>
        <end position="302"/>
    </location>
</feature>
<dbReference type="PANTHER" id="PTHR24123:SF33">
    <property type="entry name" value="PROTEIN HOS4"/>
    <property type="match status" value="1"/>
</dbReference>
<evidence type="ECO:0000313" key="10">
    <source>
        <dbReference type="EMBL" id="TFL06406.1"/>
    </source>
</evidence>
<dbReference type="SUPFAM" id="SSF48403">
    <property type="entry name" value="Ankyrin repeat"/>
    <property type="match status" value="1"/>
</dbReference>
<dbReference type="InterPro" id="IPR036855">
    <property type="entry name" value="Znf_CCCH_sf"/>
</dbReference>
<dbReference type="SMART" id="SM00356">
    <property type="entry name" value="ZnF_C3H1"/>
    <property type="match status" value="2"/>
</dbReference>
<evidence type="ECO:0000256" key="7">
    <source>
        <dbReference type="PROSITE-ProRule" id="PRU00723"/>
    </source>
</evidence>
<keyword evidence="2" id="KW-0677">Repeat</keyword>
<protein>
    <recommendedName>
        <fullName evidence="9">C3H1-type domain-containing protein</fullName>
    </recommendedName>
</protein>
<dbReference type="PROSITE" id="PS50103">
    <property type="entry name" value="ZF_C3H1"/>
    <property type="match status" value="2"/>
</dbReference>
<evidence type="ECO:0000256" key="4">
    <source>
        <dbReference type="ARBA" id="ARBA00022833"/>
    </source>
</evidence>
<gene>
    <name evidence="10" type="ORF">BDV98DRAFT_149644</name>
</gene>
<dbReference type="SUPFAM" id="SSF90229">
    <property type="entry name" value="CCCH zinc finger"/>
    <property type="match status" value="1"/>
</dbReference>
<dbReference type="OrthoDB" id="20872at2759"/>
<keyword evidence="11" id="KW-1185">Reference proteome</keyword>
<evidence type="ECO:0000256" key="5">
    <source>
        <dbReference type="ARBA" id="ARBA00023043"/>
    </source>
</evidence>
<dbReference type="PROSITE" id="PS50297">
    <property type="entry name" value="ANK_REP_REGION"/>
    <property type="match status" value="1"/>
</dbReference>
<organism evidence="10 11">
    <name type="scientific">Pterulicium gracile</name>
    <dbReference type="NCBI Taxonomy" id="1884261"/>
    <lineage>
        <taxon>Eukaryota</taxon>
        <taxon>Fungi</taxon>
        <taxon>Dikarya</taxon>
        <taxon>Basidiomycota</taxon>
        <taxon>Agaricomycotina</taxon>
        <taxon>Agaricomycetes</taxon>
        <taxon>Agaricomycetidae</taxon>
        <taxon>Agaricales</taxon>
        <taxon>Pleurotineae</taxon>
        <taxon>Pterulaceae</taxon>
        <taxon>Pterulicium</taxon>
    </lineage>
</organism>
<dbReference type="STRING" id="1884261.A0A5C3QWM5"/>
<keyword evidence="4 7" id="KW-0862">Zinc</keyword>
<feature type="compositionally biased region" description="Low complexity" evidence="8">
    <location>
        <begin position="303"/>
        <end position="312"/>
    </location>
</feature>
<dbReference type="Proteomes" id="UP000305067">
    <property type="component" value="Unassembled WGS sequence"/>
</dbReference>
<feature type="repeat" description="ANK" evidence="6">
    <location>
        <begin position="35"/>
        <end position="62"/>
    </location>
</feature>
<dbReference type="Pfam" id="PF00642">
    <property type="entry name" value="zf-CCCH"/>
    <property type="match status" value="1"/>
</dbReference>
<feature type="region of interest" description="Disordered" evidence="8">
    <location>
        <begin position="435"/>
        <end position="556"/>
    </location>
</feature>
<dbReference type="AlphaFoldDB" id="A0A5C3QWM5"/>
<dbReference type="SMART" id="SM00248">
    <property type="entry name" value="ANK"/>
    <property type="match status" value="2"/>
</dbReference>
<keyword evidence="5 6" id="KW-0040">ANK repeat</keyword>
<dbReference type="GO" id="GO:0010468">
    <property type="term" value="P:regulation of gene expression"/>
    <property type="evidence" value="ECO:0007669"/>
    <property type="project" value="UniProtKB-ARBA"/>
</dbReference>
<evidence type="ECO:0000256" key="3">
    <source>
        <dbReference type="ARBA" id="ARBA00022771"/>
    </source>
</evidence>
<feature type="zinc finger region" description="C3H1-type" evidence="7">
    <location>
        <begin position="371"/>
        <end position="398"/>
    </location>
</feature>
<evidence type="ECO:0000256" key="2">
    <source>
        <dbReference type="ARBA" id="ARBA00022737"/>
    </source>
</evidence>
<evidence type="ECO:0000313" key="11">
    <source>
        <dbReference type="Proteomes" id="UP000305067"/>
    </source>
</evidence>
<dbReference type="InterPro" id="IPR000571">
    <property type="entry name" value="Znf_CCCH"/>
</dbReference>
<dbReference type="GO" id="GO:0008270">
    <property type="term" value="F:zinc ion binding"/>
    <property type="evidence" value="ECO:0007669"/>
    <property type="project" value="UniProtKB-KW"/>
</dbReference>